<organism evidence="7 8">
    <name type="scientific">Nitrospira lenta</name>
    <dbReference type="NCBI Taxonomy" id="1436998"/>
    <lineage>
        <taxon>Bacteria</taxon>
        <taxon>Pseudomonadati</taxon>
        <taxon>Nitrospirota</taxon>
        <taxon>Nitrospiria</taxon>
        <taxon>Nitrospirales</taxon>
        <taxon>Nitrospiraceae</taxon>
        <taxon>Nitrospira</taxon>
    </lineage>
</organism>
<evidence type="ECO:0000256" key="3">
    <source>
        <dbReference type="ARBA" id="ARBA00023098"/>
    </source>
</evidence>
<protein>
    <recommendedName>
        <fullName evidence="6">PNPLA domain-containing protein</fullName>
    </recommendedName>
</protein>
<feature type="active site" description="Nucleophile" evidence="4">
    <location>
        <position position="89"/>
    </location>
</feature>
<feature type="domain" description="PNPLA" evidence="6">
    <location>
        <begin position="53"/>
        <end position="255"/>
    </location>
</feature>
<accession>A0A330L423</accession>
<dbReference type="PANTHER" id="PTHR14226:SF78">
    <property type="entry name" value="SLR0060 PROTEIN"/>
    <property type="match status" value="1"/>
</dbReference>
<dbReference type="Proteomes" id="UP000248168">
    <property type="component" value="Unassembled WGS sequence"/>
</dbReference>
<comment type="caution">
    <text evidence="4">Lacks conserved residue(s) required for the propagation of feature annotation.</text>
</comment>
<dbReference type="Pfam" id="PF01734">
    <property type="entry name" value="Patatin"/>
    <property type="match status" value="1"/>
</dbReference>
<dbReference type="InterPro" id="IPR002641">
    <property type="entry name" value="PNPLA_dom"/>
</dbReference>
<keyword evidence="1 4" id="KW-0378">Hydrolase</keyword>
<evidence type="ECO:0000256" key="5">
    <source>
        <dbReference type="SAM" id="SignalP"/>
    </source>
</evidence>
<keyword evidence="5" id="KW-0732">Signal</keyword>
<dbReference type="RefSeq" id="WP_121988938.1">
    <property type="nucleotide sequence ID" value="NZ_OUNR01000012.1"/>
</dbReference>
<evidence type="ECO:0000313" key="8">
    <source>
        <dbReference type="Proteomes" id="UP000248168"/>
    </source>
</evidence>
<gene>
    <name evidence="7" type="ORF">NITLEN_20204</name>
</gene>
<evidence type="ECO:0000259" key="6">
    <source>
        <dbReference type="PROSITE" id="PS51635"/>
    </source>
</evidence>
<evidence type="ECO:0000256" key="1">
    <source>
        <dbReference type="ARBA" id="ARBA00022801"/>
    </source>
</evidence>
<evidence type="ECO:0000256" key="2">
    <source>
        <dbReference type="ARBA" id="ARBA00022963"/>
    </source>
</evidence>
<evidence type="ECO:0000256" key="4">
    <source>
        <dbReference type="PROSITE-ProRule" id="PRU01161"/>
    </source>
</evidence>
<evidence type="ECO:0000313" key="7">
    <source>
        <dbReference type="EMBL" id="SPP64564.1"/>
    </source>
</evidence>
<feature type="short sequence motif" description="DGA/G" evidence="4">
    <location>
        <begin position="242"/>
        <end position="244"/>
    </location>
</feature>
<reference evidence="8" key="1">
    <citation type="submission" date="2018-04" db="EMBL/GenBank/DDBJ databases">
        <authorList>
            <person name="Lucker S."/>
            <person name="Sakoula D."/>
        </authorList>
    </citation>
    <scope>NUCLEOTIDE SEQUENCE [LARGE SCALE GENOMIC DNA]</scope>
</reference>
<dbReference type="GO" id="GO:0016787">
    <property type="term" value="F:hydrolase activity"/>
    <property type="evidence" value="ECO:0007669"/>
    <property type="project" value="UniProtKB-UniRule"/>
</dbReference>
<dbReference type="GO" id="GO:0016042">
    <property type="term" value="P:lipid catabolic process"/>
    <property type="evidence" value="ECO:0007669"/>
    <property type="project" value="UniProtKB-UniRule"/>
</dbReference>
<dbReference type="AlphaFoldDB" id="A0A330L423"/>
<feature type="signal peptide" evidence="5">
    <location>
        <begin position="1"/>
        <end position="21"/>
    </location>
</feature>
<dbReference type="PROSITE" id="PS51635">
    <property type="entry name" value="PNPLA"/>
    <property type="match status" value="1"/>
</dbReference>
<keyword evidence="8" id="KW-1185">Reference proteome</keyword>
<dbReference type="InterPro" id="IPR050301">
    <property type="entry name" value="NTE"/>
</dbReference>
<dbReference type="OrthoDB" id="8541087at2"/>
<dbReference type="PANTHER" id="PTHR14226">
    <property type="entry name" value="NEUROPATHY TARGET ESTERASE/SWISS CHEESE D.MELANOGASTER"/>
    <property type="match status" value="1"/>
</dbReference>
<proteinExistence type="predicted"/>
<dbReference type="InterPro" id="IPR016035">
    <property type="entry name" value="Acyl_Trfase/lysoPLipase"/>
</dbReference>
<keyword evidence="2 4" id="KW-0442">Lipid degradation</keyword>
<dbReference type="SUPFAM" id="SSF52151">
    <property type="entry name" value="FabD/lysophospholipase-like"/>
    <property type="match status" value="1"/>
</dbReference>
<sequence length="409" mass="43445">MNASSAILMLLLLGLGGCVSATPSPSAPVVSSPTHANQALDHETLRDGRFIGLAISGGGSRAAVFGGAILRELHRLGLLQQVDMLSAVSGGALPAAYYALDGYRDIDFSNGFLERMGHDFQRDMRGRFLSPGNLLTYWFTDATKSDTVVQVLDEQLFHNATFADLNPDRPKLLLNATDALTGEPFVISDESFAGLASPLSSFGVARAVYMSAAYPGVFNPVPLYGNASSSSSTIRPTVLAYDGGPVDNLGVKTLVNLLRNADQGAPITAKFPEGCLIISVDATPRIAGEQDQPLSASTVLLKSQRREVLEGVGIAAAQQDRAMFSTFTVNGSQSVCTFWHLALRQLPDTDPLGAKVTRIKTNLGLEQADQEALIRAARQLVAQSLRTLQDEGAGPVFLRNLGSGIVTNR</sequence>
<keyword evidence="3 4" id="KW-0443">Lipid metabolism</keyword>
<feature type="active site" description="Proton acceptor" evidence="4">
    <location>
        <position position="242"/>
    </location>
</feature>
<dbReference type="EMBL" id="OUNR01000012">
    <property type="protein sequence ID" value="SPP64564.1"/>
    <property type="molecule type" value="Genomic_DNA"/>
</dbReference>
<dbReference type="InParanoid" id="A0A330L423"/>
<name>A0A330L423_9BACT</name>
<dbReference type="Gene3D" id="3.40.1090.10">
    <property type="entry name" value="Cytosolic phospholipase A2 catalytic domain"/>
    <property type="match status" value="2"/>
</dbReference>
<feature type="chain" id="PRO_5016456928" description="PNPLA domain-containing protein" evidence="5">
    <location>
        <begin position="22"/>
        <end position="409"/>
    </location>
</feature>